<feature type="non-terminal residue" evidence="2">
    <location>
        <position position="110"/>
    </location>
</feature>
<organism evidence="2">
    <name type="scientific">Cupressus sempervirens</name>
    <name type="common">Italian cypress</name>
    <dbReference type="NCBI Taxonomy" id="13469"/>
    <lineage>
        <taxon>Eukaryota</taxon>
        <taxon>Viridiplantae</taxon>
        <taxon>Streptophyta</taxon>
        <taxon>Embryophyta</taxon>
        <taxon>Tracheophyta</taxon>
        <taxon>Spermatophyta</taxon>
        <taxon>Pinopsida</taxon>
        <taxon>Pinidae</taxon>
        <taxon>Conifers II</taxon>
        <taxon>Cupressales</taxon>
        <taxon>Cupressaceae</taxon>
        <taxon>Cupressus</taxon>
    </lineage>
</organism>
<feature type="non-terminal residue" evidence="2">
    <location>
        <position position="1"/>
    </location>
</feature>
<reference evidence="2" key="1">
    <citation type="submission" date="2008-10" db="EMBL/GenBank/DDBJ databases">
        <title>Cloning and characterization of cold regulated sequences in cypress (Cupressus sempervirens).</title>
        <authorList>
            <person name="Pedron L."/>
            <person name="Baldi P."/>
            <person name="La Porta N."/>
        </authorList>
    </citation>
    <scope>NUCLEOTIDE SEQUENCE</scope>
    <source>
        <strain evidence="2">Cyplp088</strain>
    </source>
</reference>
<accession>B6VEN0</accession>
<feature type="region of interest" description="Disordered" evidence="1">
    <location>
        <begin position="1"/>
        <end position="29"/>
    </location>
</feature>
<dbReference type="EMBL" id="FJ379970">
    <property type="protein sequence ID" value="ACJ09609.1"/>
    <property type="molecule type" value="mRNA"/>
</dbReference>
<dbReference type="AlphaFoldDB" id="B6VEN0"/>
<evidence type="ECO:0000313" key="2">
    <source>
        <dbReference type="EMBL" id="ACJ09609.1"/>
    </source>
</evidence>
<name>B6VEN0_CUPSE</name>
<evidence type="ECO:0000256" key="1">
    <source>
        <dbReference type="SAM" id="MobiDB-lite"/>
    </source>
</evidence>
<protein>
    <submittedName>
        <fullName evidence="2">Putative early light-induced protein</fullName>
    </submittedName>
</protein>
<proteinExistence type="evidence at transcript level"/>
<feature type="compositionally biased region" description="Pro residues" evidence="1">
    <location>
        <begin position="10"/>
        <end position="20"/>
    </location>
</feature>
<sequence length="110" mass="11352">QVPVDSITPTPTPVTPPPRPTYTRSPEISTMSDLMADGAAPDRINGRAMMCHVAAMHVEIARGQGLSEQISGGGVPWFLGTSVVLSLASLIPCQGVSVSMSSGVMSSDAE</sequence>